<gene>
    <name evidence="2" type="ORF">ACFQ1G_07815</name>
</gene>
<protein>
    <submittedName>
        <fullName evidence="2">Uncharacterized protein</fullName>
    </submittedName>
</protein>
<keyword evidence="1" id="KW-1133">Transmembrane helix</keyword>
<dbReference type="EMBL" id="JBHTJP010000032">
    <property type="protein sequence ID" value="MFD0976692.1"/>
    <property type="molecule type" value="Genomic_DNA"/>
</dbReference>
<dbReference type="RefSeq" id="WP_380738246.1">
    <property type="nucleotide sequence ID" value="NZ_JBHTJP010000032.1"/>
</dbReference>
<evidence type="ECO:0000313" key="3">
    <source>
        <dbReference type="Proteomes" id="UP001597100"/>
    </source>
</evidence>
<evidence type="ECO:0000256" key="1">
    <source>
        <dbReference type="SAM" id="Phobius"/>
    </source>
</evidence>
<feature type="transmembrane region" description="Helical" evidence="1">
    <location>
        <begin position="7"/>
        <end position="25"/>
    </location>
</feature>
<feature type="transmembrane region" description="Helical" evidence="1">
    <location>
        <begin position="31"/>
        <end position="51"/>
    </location>
</feature>
<keyword evidence="3" id="KW-1185">Reference proteome</keyword>
<keyword evidence="1" id="KW-0472">Membrane</keyword>
<sequence>MRLSVSFCIVVTTLLLVAVAVMVFYSMRFDLILYTVLFGQAWWIFTVFRVLSDKYTTDKTFDDWYEDHPIGRE</sequence>
<evidence type="ECO:0000313" key="2">
    <source>
        <dbReference type="EMBL" id="MFD0976692.1"/>
    </source>
</evidence>
<accession>A0ABW3IF50</accession>
<dbReference type="Proteomes" id="UP001597100">
    <property type="component" value="Unassembled WGS sequence"/>
</dbReference>
<reference evidence="3" key="1">
    <citation type="journal article" date="2019" name="Int. J. Syst. Evol. Microbiol.">
        <title>The Global Catalogue of Microorganisms (GCM) 10K type strain sequencing project: providing services to taxonomists for standard genome sequencing and annotation.</title>
        <authorList>
            <consortium name="The Broad Institute Genomics Platform"/>
            <consortium name="The Broad Institute Genome Sequencing Center for Infectious Disease"/>
            <person name="Wu L."/>
            <person name="Ma J."/>
        </authorList>
    </citation>
    <scope>NUCLEOTIDE SEQUENCE [LARGE SCALE GENOMIC DNA]</scope>
    <source>
        <strain evidence="3">CCUG 60898</strain>
    </source>
</reference>
<proteinExistence type="predicted"/>
<organism evidence="2 3">
    <name type="scientific">Salinimicrobium gaetbulicola</name>
    <dbReference type="NCBI Taxonomy" id="999702"/>
    <lineage>
        <taxon>Bacteria</taxon>
        <taxon>Pseudomonadati</taxon>
        <taxon>Bacteroidota</taxon>
        <taxon>Flavobacteriia</taxon>
        <taxon>Flavobacteriales</taxon>
        <taxon>Flavobacteriaceae</taxon>
        <taxon>Salinimicrobium</taxon>
    </lineage>
</organism>
<comment type="caution">
    <text evidence="2">The sequence shown here is derived from an EMBL/GenBank/DDBJ whole genome shotgun (WGS) entry which is preliminary data.</text>
</comment>
<keyword evidence="1" id="KW-0812">Transmembrane</keyword>
<name>A0ABW3IF50_9FLAO</name>